<dbReference type="AlphaFoldDB" id="A0A6C0AE12"/>
<organism evidence="1">
    <name type="scientific">viral metagenome</name>
    <dbReference type="NCBI Taxonomy" id="1070528"/>
    <lineage>
        <taxon>unclassified sequences</taxon>
        <taxon>metagenomes</taxon>
        <taxon>organismal metagenomes</taxon>
    </lineage>
</organism>
<protein>
    <submittedName>
        <fullName evidence="1">Uncharacterized protein</fullName>
    </submittedName>
</protein>
<dbReference type="EMBL" id="MN740594">
    <property type="protein sequence ID" value="QHS77979.1"/>
    <property type="molecule type" value="Genomic_DNA"/>
</dbReference>
<name>A0A6C0AE12_9ZZZZ</name>
<accession>A0A6C0AE12</accession>
<evidence type="ECO:0000313" key="1">
    <source>
        <dbReference type="EMBL" id="QHS77979.1"/>
    </source>
</evidence>
<reference evidence="1" key="1">
    <citation type="journal article" date="2020" name="Nature">
        <title>Giant virus diversity and host interactions through global metagenomics.</title>
        <authorList>
            <person name="Schulz F."/>
            <person name="Roux S."/>
            <person name="Paez-Espino D."/>
            <person name="Jungbluth S."/>
            <person name="Walsh D.A."/>
            <person name="Denef V.J."/>
            <person name="McMahon K.D."/>
            <person name="Konstantinidis K.T."/>
            <person name="Eloe-Fadrosh E.A."/>
            <person name="Kyrpides N.C."/>
            <person name="Woyke T."/>
        </authorList>
    </citation>
    <scope>NUCLEOTIDE SEQUENCE</scope>
    <source>
        <strain evidence="1">GVMAG-S-1021933-23</strain>
    </source>
</reference>
<sequence length="250" mass="29416">MGLTSSKIKNNFVGLIINLLDTNVDNYIFEKYIDIFLCLFKQQPLTFEEKNYKYVLKAKDFGVFGYTYELCATKMNGMSFCVLHNSWNTSPIIQSFEIQHEKVFVDYFIDHHIDLNSTIDALKFIRFINKKKIMYEKIIFDITHTPKKFITKYSKDNIKLTIIKDKYLKNYSKYGIEFDLRDLEEIVKKLNQLEKKFPIIAEAVKIINSSAPEEENYKITEAVKIINSSAPEEENYKIAEAVTTQFQINR</sequence>
<proteinExistence type="predicted"/>